<gene>
    <name evidence="1" type="ORF">BROSI_A1469</name>
</gene>
<organism evidence="1 2">
    <name type="scientific">Candidatus Brocadia sinica JPN1</name>
    <dbReference type="NCBI Taxonomy" id="1197129"/>
    <lineage>
        <taxon>Bacteria</taxon>
        <taxon>Pseudomonadati</taxon>
        <taxon>Planctomycetota</taxon>
        <taxon>Candidatus Brocadiia</taxon>
        <taxon>Candidatus Brocadiales</taxon>
        <taxon>Candidatus Brocadiaceae</taxon>
        <taxon>Candidatus Brocadia</taxon>
    </lineage>
</organism>
<reference evidence="2" key="1">
    <citation type="journal article" date="2015" name="Genome Announc.">
        <title>Draft Genome Sequence of an Anaerobic Ammonium-Oxidizing Bacterium, "Candidatus Brocadia sinica".</title>
        <authorList>
            <person name="Oshiki M."/>
            <person name="Shinyako-Hata K."/>
            <person name="Satoh H."/>
            <person name="Okabe S."/>
        </authorList>
    </citation>
    <scope>NUCLEOTIDE SEQUENCE [LARGE SCALE GENOMIC DNA]</scope>
    <source>
        <strain evidence="2">JPN1</strain>
    </source>
</reference>
<comment type="caution">
    <text evidence="1">The sequence shown here is derived from an EMBL/GenBank/DDBJ whole genome shotgun (WGS) entry which is preliminary data.</text>
</comment>
<dbReference type="Proteomes" id="UP000032309">
    <property type="component" value="Unassembled WGS sequence"/>
</dbReference>
<protein>
    <recommendedName>
        <fullName evidence="3">Transposase</fullName>
    </recommendedName>
</protein>
<evidence type="ECO:0000313" key="2">
    <source>
        <dbReference type="Proteomes" id="UP000032309"/>
    </source>
</evidence>
<keyword evidence="2" id="KW-1185">Reference proteome</keyword>
<proteinExistence type="predicted"/>
<evidence type="ECO:0000313" key="1">
    <source>
        <dbReference type="EMBL" id="GAN32953.1"/>
    </source>
</evidence>
<dbReference type="EMBL" id="BAFN01000001">
    <property type="protein sequence ID" value="GAN32953.1"/>
    <property type="molecule type" value="Genomic_DNA"/>
</dbReference>
<evidence type="ECO:0008006" key="3">
    <source>
        <dbReference type="Google" id="ProtNLM"/>
    </source>
</evidence>
<accession>A0ABQ0JW70</accession>
<name>A0ABQ0JW70_9BACT</name>
<sequence length="33" mass="3800">MFMNHPFEIWIDNTSLTIAGTKHYAVLQKHGQA</sequence>